<dbReference type="EMBL" id="BKCJ010003069">
    <property type="protein sequence ID" value="GEU52784.1"/>
    <property type="molecule type" value="Genomic_DNA"/>
</dbReference>
<sequence>MLKDTIDTHLDESDTAKDATKDAAKDTHLDAIDTHDDYRDASDAAQETGHTKDDLQFIGMEKGDKPNYEFSDLRVTCETSFWDIFYPGGEKAEYLEKGKLDGLHINAFIELMMRKRPRNAHWTLGLSELVAFHIDIHKLMSMVSVVDVLRATIDGTNPRYPSWRKISQSCMYGTLDCGVMTCKFIEILTTGKTINIKIFGDNVGLICLEYRAKMALMLYETREDMYNIMKKISDATSVVENIKSNDYFGYFQKPNCDLNVGLQQLQTKEDYMDLYMYIGHGKTIMGEPLSPDHVFDFPMDESEPHPAYDFFAPGPLPGEPLRAEVDEPMVDPMIDELAESIVEVEEQMVAPVIDMEGDLAMLFDDDDFSDDVLDDDEDDEEVWEVGVPSTAAAEGHSLTLLAHGFPMPLSLIEDLCTRMVNLEYGYGQLVKKVIKVSEAKVANGIAIGETGPRVSAVEG</sequence>
<evidence type="ECO:0000313" key="2">
    <source>
        <dbReference type="EMBL" id="GEU52784.1"/>
    </source>
</evidence>
<accession>A0A6L2KY05</accession>
<protein>
    <submittedName>
        <fullName evidence="2">Uncharacterized protein</fullName>
    </submittedName>
</protein>
<evidence type="ECO:0000256" key="1">
    <source>
        <dbReference type="SAM" id="MobiDB-lite"/>
    </source>
</evidence>
<proteinExistence type="predicted"/>
<comment type="caution">
    <text evidence="2">The sequence shown here is derived from an EMBL/GenBank/DDBJ whole genome shotgun (WGS) entry which is preliminary data.</text>
</comment>
<dbReference type="AlphaFoldDB" id="A0A6L2KY05"/>
<reference evidence="2" key="1">
    <citation type="journal article" date="2019" name="Sci. Rep.">
        <title>Draft genome of Tanacetum cinerariifolium, the natural source of mosquito coil.</title>
        <authorList>
            <person name="Yamashiro T."/>
            <person name="Shiraishi A."/>
            <person name="Satake H."/>
            <person name="Nakayama K."/>
        </authorList>
    </citation>
    <scope>NUCLEOTIDE SEQUENCE</scope>
</reference>
<organism evidence="2">
    <name type="scientific">Tanacetum cinerariifolium</name>
    <name type="common">Dalmatian daisy</name>
    <name type="synonym">Chrysanthemum cinerariifolium</name>
    <dbReference type="NCBI Taxonomy" id="118510"/>
    <lineage>
        <taxon>Eukaryota</taxon>
        <taxon>Viridiplantae</taxon>
        <taxon>Streptophyta</taxon>
        <taxon>Embryophyta</taxon>
        <taxon>Tracheophyta</taxon>
        <taxon>Spermatophyta</taxon>
        <taxon>Magnoliopsida</taxon>
        <taxon>eudicotyledons</taxon>
        <taxon>Gunneridae</taxon>
        <taxon>Pentapetalae</taxon>
        <taxon>asterids</taxon>
        <taxon>campanulids</taxon>
        <taxon>Asterales</taxon>
        <taxon>Asteraceae</taxon>
        <taxon>Asteroideae</taxon>
        <taxon>Anthemideae</taxon>
        <taxon>Anthemidinae</taxon>
        <taxon>Tanacetum</taxon>
    </lineage>
</organism>
<gene>
    <name evidence="2" type="ORF">Tci_024762</name>
</gene>
<feature type="region of interest" description="Disordered" evidence="1">
    <location>
        <begin position="1"/>
        <end position="23"/>
    </location>
</feature>
<name>A0A6L2KY05_TANCI</name>